<dbReference type="GO" id="GO:0005886">
    <property type="term" value="C:plasma membrane"/>
    <property type="evidence" value="ECO:0007669"/>
    <property type="project" value="TreeGrafter"/>
</dbReference>
<dbReference type="Proteomes" id="UP000198618">
    <property type="component" value="Unassembled WGS sequence"/>
</dbReference>
<dbReference type="NCBIfam" id="TIGR00254">
    <property type="entry name" value="GGDEF"/>
    <property type="match status" value="1"/>
</dbReference>
<dbReference type="GO" id="GO:0043709">
    <property type="term" value="P:cell adhesion involved in single-species biofilm formation"/>
    <property type="evidence" value="ECO:0007669"/>
    <property type="project" value="TreeGrafter"/>
</dbReference>
<protein>
    <submittedName>
        <fullName evidence="3">Diguanylate cyclase with GAF sensor</fullName>
    </submittedName>
</protein>
<sequence>MIPKWKINILWVVALIAWPFVLWISYHHYFISIEGNVLDIFLFAIFMCIVALFPITIQEAPVFFVNGISIAVFLSFGLFVEIILTIVAVLLVLFRSGIKRSQSYRIPLNMLMFAVISILSVEIYKMFGGSHGEILHGNTTEIVAIFVYAISIFIINQLLIKLINFALLGQKSKFFDKGLRWELTSSLLVIPVGFVLYILYSEIGRAAIFYLSIPFISISVILKLLYNYQEVNRYLKRTGEVGHRLAQNLEVTEVFNVFMHDLVNLLPVNGAYVYQAVGEKELKLIRSEHSTTSSNESYDGPESFSMEVLSTKQPILFKSSKEWAKSMHFCSLDNAESVLSLPIEYNDQIIGVVTVISSEKKSYDKIHLRILNIVTSYLGVAIKNAQHYETTKNDSEKDGLTNLYNYRFLEKTLELHFEGNPKDLGATSIIILDIDHFKMINDTYGHEAGNEILRELANRLKIIIGDEGLVARYGGEEFIVFLPGVALSEASRMAEMVRREIQKRSFQVDNHILNQDEPVDIAITASVGVATYPEHCESPTDLIRYADRAMYIGAKQKGRNKVGVYNDLNSEFIL</sequence>
<feature type="transmembrane region" description="Helical" evidence="1">
    <location>
        <begin position="206"/>
        <end position="226"/>
    </location>
</feature>
<dbReference type="Pfam" id="PF00990">
    <property type="entry name" value="GGDEF"/>
    <property type="match status" value="1"/>
</dbReference>
<dbReference type="SUPFAM" id="SSF55781">
    <property type="entry name" value="GAF domain-like"/>
    <property type="match status" value="1"/>
</dbReference>
<evidence type="ECO:0000313" key="3">
    <source>
        <dbReference type="EMBL" id="SET69995.1"/>
    </source>
</evidence>
<dbReference type="EMBL" id="FOHE01000021">
    <property type="protein sequence ID" value="SET69995.1"/>
    <property type="molecule type" value="Genomic_DNA"/>
</dbReference>
<evidence type="ECO:0000313" key="4">
    <source>
        <dbReference type="Proteomes" id="UP000198618"/>
    </source>
</evidence>
<feature type="domain" description="GGDEF" evidence="2">
    <location>
        <begin position="425"/>
        <end position="567"/>
    </location>
</feature>
<dbReference type="OrthoDB" id="9759607at2"/>
<feature type="transmembrane region" description="Helical" evidence="1">
    <location>
        <begin position="106"/>
        <end position="124"/>
    </location>
</feature>
<reference evidence="3 4" key="1">
    <citation type="submission" date="2016-10" db="EMBL/GenBank/DDBJ databases">
        <authorList>
            <person name="de Groot N.N."/>
        </authorList>
    </citation>
    <scope>NUCLEOTIDE SEQUENCE [LARGE SCALE GENOMIC DNA]</scope>
    <source>
        <strain evidence="3 4">IBRC-M 10780</strain>
    </source>
</reference>
<feature type="transmembrane region" description="Helical" evidence="1">
    <location>
        <begin position="144"/>
        <end position="167"/>
    </location>
</feature>
<keyword evidence="1" id="KW-1133">Transmembrane helix</keyword>
<dbReference type="PANTHER" id="PTHR45138">
    <property type="entry name" value="REGULATORY COMPONENTS OF SENSORY TRANSDUCTION SYSTEM"/>
    <property type="match status" value="1"/>
</dbReference>
<keyword evidence="1" id="KW-0472">Membrane</keyword>
<keyword evidence="1" id="KW-0812">Transmembrane</keyword>
<dbReference type="PROSITE" id="PS50887">
    <property type="entry name" value="GGDEF"/>
    <property type="match status" value="1"/>
</dbReference>
<dbReference type="FunFam" id="3.30.70.270:FF:000001">
    <property type="entry name" value="Diguanylate cyclase domain protein"/>
    <property type="match status" value="1"/>
</dbReference>
<gene>
    <name evidence="3" type="ORF">SAMN05216389_12152</name>
</gene>
<dbReference type="Gene3D" id="3.30.70.270">
    <property type="match status" value="1"/>
</dbReference>
<dbReference type="PANTHER" id="PTHR45138:SF9">
    <property type="entry name" value="DIGUANYLATE CYCLASE DGCM-RELATED"/>
    <property type="match status" value="1"/>
</dbReference>
<dbReference type="SMART" id="SM00267">
    <property type="entry name" value="GGDEF"/>
    <property type="match status" value="1"/>
</dbReference>
<dbReference type="InterPro" id="IPR003018">
    <property type="entry name" value="GAF"/>
</dbReference>
<feature type="transmembrane region" description="Helical" evidence="1">
    <location>
        <begin position="37"/>
        <end position="57"/>
    </location>
</feature>
<feature type="transmembrane region" description="Helical" evidence="1">
    <location>
        <begin position="179"/>
        <end position="200"/>
    </location>
</feature>
<dbReference type="RefSeq" id="WP_090872109.1">
    <property type="nucleotide sequence ID" value="NZ_FOHE01000021.1"/>
</dbReference>
<evidence type="ECO:0000256" key="1">
    <source>
        <dbReference type="SAM" id="Phobius"/>
    </source>
</evidence>
<dbReference type="Gene3D" id="3.30.450.40">
    <property type="match status" value="1"/>
</dbReference>
<dbReference type="InterPro" id="IPR029016">
    <property type="entry name" value="GAF-like_dom_sf"/>
</dbReference>
<dbReference type="InterPro" id="IPR043128">
    <property type="entry name" value="Rev_trsase/Diguanyl_cyclase"/>
</dbReference>
<feature type="transmembrane region" description="Helical" evidence="1">
    <location>
        <begin position="63"/>
        <end position="94"/>
    </location>
</feature>
<dbReference type="AlphaFoldDB" id="A0A1I0GGH9"/>
<keyword evidence="4" id="KW-1185">Reference proteome</keyword>
<organism evidence="3 4">
    <name type="scientific">Oceanobacillus limi</name>
    <dbReference type="NCBI Taxonomy" id="930131"/>
    <lineage>
        <taxon>Bacteria</taxon>
        <taxon>Bacillati</taxon>
        <taxon>Bacillota</taxon>
        <taxon>Bacilli</taxon>
        <taxon>Bacillales</taxon>
        <taxon>Bacillaceae</taxon>
        <taxon>Oceanobacillus</taxon>
    </lineage>
</organism>
<dbReference type="CDD" id="cd01949">
    <property type="entry name" value="GGDEF"/>
    <property type="match status" value="1"/>
</dbReference>
<dbReference type="InterPro" id="IPR029787">
    <property type="entry name" value="Nucleotide_cyclase"/>
</dbReference>
<dbReference type="InterPro" id="IPR050469">
    <property type="entry name" value="Diguanylate_Cyclase"/>
</dbReference>
<dbReference type="SUPFAM" id="SSF55073">
    <property type="entry name" value="Nucleotide cyclase"/>
    <property type="match status" value="1"/>
</dbReference>
<evidence type="ECO:0000259" key="2">
    <source>
        <dbReference type="PROSITE" id="PS50887"/>
    </source>
</evidence>
<dbReference type="GO" id="GO:0052621">
    <property type="term" value="F:diguanylate cyclase activity"/>
    <property type="evidence" value="ECO:0007669"/>
    <property type="project" value="TreeGrafter"/>
</dbReference>
<dbReference type="Pfam" id="PF13185">
    <property type="entry name" value="GAF_2"/>
    <property type="match status" value="1"/>
</dbReference>
<name>A0A1I0GGH9_9BACI</name>
<dbReference type="GO" id="GO:1902201">
    <property type="term" value="P:negative regulation of bacterial-type flagellum-dependent cell motility"/>
    <property type="evidence" value="ECO:0007669"/>
    <property type="project" value="TreeGrafter"/>
</dbReference>
<accession>A0A1I0GGH9</accession>
<proteinExistence type="predicted"/>
<dbReference type="STRING" id="930131.SAMN05216389_12152"/>
<dbReference type="InterPro" id="IPR000160">
    <property type="entry name" value="GGDEF_dom"/>
</dbReference>
<feature type="transmembrane region" description="Helical" evidence="1">
    <location>
        <begin position="6"/>
        <end position="25"/>
    </location>
</feature>